<proteinExistence type="predicted"/>
<feature type="transmembrane region" description="Helical" evidence="6">
    <location>
        <begin position="177"/>
        <end position="194"/>
    </location>
</feature>
<keyword evidence="5 6" id="KW-0472">Membrane</keyword>
<dbReference type="AlphaFoldDB" id="A0A1Y5TJR0"/>
<dbReference type="Pfam" id="PF02588">
    <property type="entry name" value="YitT_membrane"/>
    <property type="match status" value="1"/>
</dbReference>
<dbReference type="InterPro" id="IPR051461">
    <property type="entry name" value="UPF0750_membrane"/>
</dbReference>
<evidence type="ECO:0000256" key="6">
    <source>
        <dbReference type="SAM" id="Phobius"/>
    </source>
</evidence>
<dbReference type="GO" id="GO:0005886">
    <property type="term" value="C:plasma membrane"/>
    <property type="evidence" value="ECO:0007669"/>
    <property type="project" value="UniProtKB-SubCell"/>
</dbReference>
<organism evidence="7 8">
    <name type="scientific">Roseisalinus antarcticus</name>
    <dbReference type="NCBI Taxonomy" id="254357"/>
    <lineage>
        <taxon>Bacteria</taxon>
        <taxon>Pseudomonadati</taxon>
        <taxon>Pseudomonadota</taxon>
        <taxon>Alphaproteobacteria</taxon>
        <taxon>Rhodobacterales</taxon>
        <taxon>Roseobacteraceae</taxon>
        <taxon>Roseisalinus</taxon>
    </lineage>
</organism>
<keyword evidence="8" id="KW-1185">Reference proteome</keyword>
<dbReference type="RefSeq" id="WP_085879897.1">
    <property type="nucleotide sequence ID" value="NZ_FWFZ01000018.1"/>
</dbReference>
<name>A0A1Y5TJR0_9RHOB</name>
<keyword evidence="4 6" id="KW-1133">Transmembrane helix</keyword>
<feature type="transmembrane region" description="Helical" evidence="6">
    <location>
        <begin position="86"/>
        <end position="104"/>
    </location>
</feature>
<keyword evidence="3 6" id="KW-0812">Transmembrane</keyword>
<evidence type="ECO:0000256" key="4">
    <source>
        <dbReference type="ARBA" id="ARBA00022989"/>
    </source>
</evidence>
<dbReference type="PANTHER" id="PTHR33545">
    <property type="entry name" value="UPF0750 MEMBRANE PROTEIN YITT-RELATED"/>
    <property type="match status" value="1"/>
</dbReference>
<dbReference type="EMBL" id="FWFZ01000018">
    <property type="protein sequence ID" value="SLN65719.1"/>
    <property type="molecule type" value="Genomic_DNA"/>
</dbReference>
<dbReference type="OrthoDB" id="3296441at2"/>
<evidence type="ECO:0000256" key="3">
    <source>
        <dbReference type="ARBA" id="ARBA00022692"/>
    </source>
</evidence>
<evidence type="ECO:0000313" key="7">
    <source>
        <dbReference type="EMBL" id="SLN65719.1"/>
    </source>
</evidence>
<evidence type="ECO:0000313" key="8">
    <source>
        <dbReference type="Proteomes" id="UP000193900"/>
    </source>
</evidence>
<comment type="subcellular location">
    <subcellularLocation>
        <location evidence="1">Cell membrane</location>
        <topology evidence="1">Multi-pass membrane protein</topology>
    </subcellularLocation>
</comment>
<feature type="transmembrane region" description="Helical" evidence="6">
    <location>
        <begin position="47"/>
        <end position="74"/>
    </location>
</feature>
<dbReference type="Proteomes" id="UP000193900">
    <property type="component" value="Unassembled WGS sequence"/>
</dbReference>
<evidence type="ECO:0000256" key="2">
    <source>
        <dbReference type="ARBA" id="ARBA00022475"/>
    </source>
</evidence>
<evidence type="ECO:0000256" key="1">
    <source>
        <dbReference type="ARBA" id="ARBA00004651"/>
    </source>
</evidence>
<reference evidence="7 8" key="1">
    <citation type="submission" date="2017-03" db="EMBL/GenBank/DDBJ databases">
        <authorList>
            <person name="Afonso C.L."/>
            <person name="Miller P.J."/>
            <person name="Scott M.A."/>
            <person name="Spackman E."/>
            <person name="Goraichik I."/>
            <person name="Dimitrov K.M."/>
            <person name="Suarez D.L."/>
            <person name="Swayne D.E."/>
        </authorList>
    </citation>
    <scope>NUCLEOTIDE SEQUENCE [LARGE SCALE GENOMIC DNA]</scope>
    <source>
        <strain evidence="7 8">CECT 7023</strain>
    </source>
</reference>
<evidence type="ECO:0008006" key="9">
    <source>
        <dbReference type="Google" id="ProtNLM"/>
    </source>
</evidence>
<accession>A0A1Y5TJR0</accession>
<keyword evidence="2" id="KW-1003">Cell membrane</keyword>
<feature type="transmembrane region" description="Helical" evidence="6">
    <location>
        <begin position="20"/>
        <end position="41"/>
    </location>
</feature>
<evidence type="ECO:0000256" key="5">
    <source>
        <dbReference type="ARBA" id="ARBA00023136"/>
    </source>
</evidence>
<dbReference type="PANTHER" id="PTHR33545:SF5">
    <property type="entry name" value="UPF0750 MEMBRANE PROTEIN YITT"/>
    <property type="match status" value="1"/>
</dbReference>
<sequence length="204" mass="22095">MRKDLPNSVKHTVLDDVQGLGLGIFLCGFGLTVLTNVGLITGQTAGIAVMISYLSGWSFGIVFFLVNLPFYVLAYRRLGLEFTVKSLISVTLLSVTTELIRMYWDVGSLHPALGAMIFGATTGIGLLAMFRHNGSLGGLGIVALLIQDTTGFKAGYVQLIADAIIFTVGFLLFPAHVILWSLLGAIVLNMIIAFNHRRDRYIAT</sequence>
<gene>
    <name evidence="7" type="ORF">ROA7023_03093</name>
</gene>
<protein>
    <recommendedName>
        <fullName evidence="9">5xTM membrane BCR, YitT family</fullName>
    </recommendedName>
</protein>
<feature type="transmembrane region" description="Helical" evidence="6">
    <location>
        <begin position="110"/>
        <end position="130"/>
    </location>
</feature>
<dbReference type="InterPro" id="IPR003740">
    <property type="entry name" value="YitT"/>
</dbReference>